<dbReference type="SUPFAM" id="SSF57829">
    <property type="entry name" value="Zn-binding ribosomal proteins"/>
    <property type="match status" value="1"/>
</dbReference>
<evidence type="ECO:0000313" key="7">
    <source>
        <dbReference type="Proteomes" id="UP000712673"/>
    </source>
</evidence>
<dbReference type="GO" id="GO:0005840">
    <property type="term" value="C:ribosome"/>
    <property type="evidence" value="ECO:0007669"/>
    <property type="project" value="UniProtKB-KW"/>
</dbReference>
<name>A0A937W0A7_UNCTE</name>
<dbReference type="Proteomes" id="UP000712673">
    <property type="component" value="Unassembled WGS sequence"/>
</dbReference>
<dbReference type="NCBIfam" id="NF001860">
    <property type="entry name" value="PRK00595.1"/>
    <property type="match status" value="1"/>
</dbReference>
<dbReference type="EMBL" id="VGLS01000297">
    <property type="protein sequence ID" value="MBM3224312.1"/>
    <property type="molecule type" value="Genomic_DNA"/>
</dbReference>
<dbReference type="PANTHER" id="PTHR43168">
    <property type="entry name" value="50S RIBOSOMAL PROTEIN L33, CHLOROPLASTIC"/>
    <property type="match status" value="1"/>
</dbReference>
<evidence type="ECO:0000256" key="3">
    <source>
        <dbReference type="ARBA" id="ARBA00023274"/>
    </source>
</evidence>
<dbReference type="Gene3D" id="2.20.28.120">
    <property type="entry name" value="Ribosomal protein L33"/>
    <property type="match status" value="1"/>
</dbReference>
<evidence type="ECO:0000256" key="2">
    <source>
        <dbReference type="ARBA" id="ARBA00022980"/>
    </source>
</evidence>
<evidence type="ECO:0000313" key="6">
    <source>
        <dbReference type="EMBL" id="MBM3224312.1"/>
    </source>
</evidence>
<dbReference type="InterPro" id="IPR011332">
    <property type="entry name" value="Ribosomal_zn-bd"/>
</dbReference>
<accession>A0A937W0A7</accession>
<dbReference type="InterPro" id="IPR001705">
    <property type="entry name" value="Ribosomal_bL33"/>
</dbReference>
<proteinExistence type="inferred from homology"/>
<keyword evidence="3 5" id="KW-0687">Ribonucleoprotein</keyword>
<organism evidence="6 7">
    <name type="scientific">Tectimicrobiota bacterium</name>
    <dbReference type="NCBI Taxonomy" id="2528274"/>
    <lineage>
        <taxon>Bacteria</taxon>
        <taxon>Pseudomonadati</taxon>
        <taxon>Nitrospinota/Tectimicrobiota group</taxon>
        <taxon>Candidatus Tectimicrobiota</taxon>
    </lineage>
</organism>
<dbReference type="PANTHER" id="PTHR43168:SF2">
    <property type="entry name" value="LARGE RIBOSOMAL SUBUNIT PROTEIN BL33C"/>
    <property type="match status" value="1"/>
</dbReference>
<dbReference type="NCBIfam" id="TIGR01023">
    <property type="entry name" value="rpmG_bact"/>
    <property type="match status" value="1"/>
</dbReference>
<evidence type="ECO:0000256" key="5">
    <source>
        <dbReference type="HAMAP-Rule" id="MF_00294"/>
    </source>
</evidence>
<keyword evidence="2 5" id="KW-0689">Ribosomal protein</keyword>
<dbReference type="InterPro" id="IPR038584">
    <property type="entry name" value="Ribosomal_bL33_sf"/>
</dbReference>
<evidence type="ECO:0000256" key="4">
    <source>
        <dbReference type="ARBA" id="ARBA00035176"/>
    </source>
</evidence>
<gene>
    <name evidence="5 6" type="primary">rpmG</name>
    <name evidence="6" type="ORF">FJZ47_10965</name>
</gene>
<comment type="similarity">
    <text evidence="1 5">Belongs to the bacterial ribosomal protein bL33 family.</text>
</comment>
<dbReference type="AlphaFoldDB" id="A0A937W0A7"/>
<dbReference type="HAMAP" id="MF_00294">
    <property type="entry name" value="Ribosomal_bL33"/>
    <property type="match status" value="1"/>
</dbReference>
<dbReference type="GO" id="GO:0005737">
    <property type="term" value="C:cytoplasm"/>
    <property type="evidence" value="ECO:0007669"/>
    <property type="project" value="UniProtKB-ARBA"/>
</dbReference>
<dbReference type="GO" id="GO:0006412">
    <property type="term" value="P:translation"/>
    <property type="evidence" value="ECO:0007669"/>
    <property type="project" value="UniProtKB-UniRule"/>
</dbReference>
<dbReference type="GO" id="GO:1990904">
    <property type="term" value="C:ribonucleoprotein complex"/>
    <property type="evidence" value="ECO:0007669"/>
    <property type="project" value="UniProtKB-KW"/>
</dbReference>
<evidence type="ECO:0000256" key="1">
    <source>
        <dbReference type="ARBA" id="ARBA00007596"/>
    </source>
</evidence>
<dbReference type="GO" id="GO:0003735">
    <property type="term" value="F:structural constituent of ribosome"/>
    <property type="evidence" value="ECO:0007669"/>
    <property type="project" value="InterPro"/>
</dbReference>
<dbReference type="Pfam" id="PF00471">
    <property type="entry name" value="Ribosomal_L33"/>
    <property type="match status" value="1"/>
</dbReference>
<dbReference type="NCBIfam" id="NF001764">
    <property type="entry name" value="PRK00504.1"/>
    <property type="match status" value="1"/>
</dbReference>
<reference evidence="6" key="1">
    <citation type="submission" date="2019-03" db="EMBL/GenBank/DDBJ databases">
        <title>Lake Tanganyika Metagenome-Assembled Genomes (MAGs).</title>
        <authorList>
            <person name="Tran P."/>
        </authorList>
    </citation>
    <scope>NUCLEOTIDE SEQUENCE</scope>
    <source>
        <strain evidence="6">K_DeepCast_65m_m2_066</strain>
    </source>
</reference>
<comment type="caution">
    <text evidence="6">The sequence shown here is derived from an EMBL/GenBank/DDBJ whole genome shotgun (WGS) entry which is preliminary data.</text>
</comment>
<protein>
    <recommendedName>
        <fullName evidence="4 5">Large ribosomal subunit protein bL33</fullName>
    </recommendedName>
</protein>
<sequence length="49" mass="6215">MRDMVILACNDCKRRNYTTTKNKRRTPDRYEFKKYCRFCRQHTSHRETR</sequence>